<dbReference type="RefSeq" id="WP_349877846.1">
    <property type="nucleotide sequence ID" value="NZ_CP157974.1"/>
</dbReference>
<reference evidence="1" key="1">
    <citation type="submission" date="2024-06" db="EMBL/GenBank/DDBJ databases">
        <title>Micromonospora sp. strain HUAS YX12 genome sequences.</title>
        <authorList>
            <person name="Mo P."/>
        </authorList>
    </citation>
    <scope>NUCLEOTIDE SEQUENCE</scope>
    <source>
        <strain evidence="1">HUAS YX12</strain>
    </source>
</reference>
<gene>
    <name evidence="1" type="ORF">ABIH81_27810</name>
</gene>
<organism evidence="1">
    <name type="scientific">Micromonospora sp. HUAS YX12</name>
    <dbReference type="NCBI Taxonomy" id="3156396"/>
    <lineage>
        <taxon>Bacteria</taxon>
        <taxon>Bacillati</taxon>
        <taxon>Actinomycetota</taxon>
        <taxon>Actinomycetes</taxon>
        <taxon>Micromonosporales</taxon>
        <taxon>Micromonosporaceae</taxon>
        <taxon>Micromonospora</taxon>
    </lineage>
</organism>
<accession>A0AAU7QYS3</accession>
<dbReference type="EMBL" id="CP157974">
    <property type="protein sequence ID" value="XBT81403.1"/>
    <property type="molecule type" value="Genomic_DNA"/>
</dbReference>
<name>A0AAU7QYS3_9ACTN</name>
<proteinExistence type="predicted"/>
<sequence>MSVEMILIRYRVRPERLAEHLRLLRAVHDELARLRPSGFRYVSYRLDDERSFVEVATAPELPGPLPQMESFRRFRAGLEERCEERETFEPTVALSYGFEE</sequence>
<evidence type="ECO:0008006" key="2">
    <source>
        <dbReference type="Google" id="ProtNLM"/>
    </source>
</evidence>
<evidence type="ECO:0000313" key="1">
    <source>
        <dbReference type="EMBL" id="XBT81403.1"/>
    </source>
</evidence>
<dbReference type="AlphaFoldDB" id="A0AAU7QYS3"/>
<protein>
    <recommendedName>
        <fullName evidence="2">ABM domain-containing protein</fullName>
    </recommendedName>
</protein>